<dbReference type="EMBL" id="VFPG01000001">
    <property type="protein sequence ID" value="TQM32691.1"/>
    <property type="molecule type" value="Genomic_DNA"/>
</dbReference>
<evidence type="ECO:0000313" key="3">
    <source>
        <dbReference type="Proteomes" id="UP000316331"/>
    </source>
</evidence>
<gene>
    <name evidence="2" type="ORF">FB390_4386</name>
</gene>
<feature type="region of interest" description="Disordered" evidence="1">
    <location>
        <begin position="296"/>
        <end position="318"/>
    </location>
</feature>
<reference evidence="2 3" key="1">
    <citation type="submission" date="2019-06" db="EMBL/GenBank/DDBJ databases">
        <title>Sequencing the genomes of 1000 actinobacteria strains.</title>
        <authorList>
            <person name="Klenk H.-P."/>
        </authorList>
    </citation>
    <scope>NUCLEOTIDE SEQUENCE [LARGE SCALE GENOMIC DNA]</scope>
    <source>
        <strain evidence="2 3">DSM 103495</strain>
    </source>
</reference>
<organism evidence="2 3">
    <name type="scientific">Nocardia bhagyanarayanae</name>
    <dbReference type="NCBI Taxonomy" id="1215925"/>
    <lineage>
        <taxon>Bacteria</taxon>
        <taxon>Bacillati</taxon>
        <taxon>Actinomycetota</taxon>
        <taxon>Actinomycetes</taxon>
        <taxon>Mycobacteriales</taxon>
        <taxon>Nocardiaceae</taxon>
        <taxon>Nocardia</taxon>
    </lineage>
</organism>
<name>A0A543FFY6_9NOCA</name>
<sequence>MAESEQPIAQWQAQLLRTVMHWARVEAAELASGAQKYDLAADAEYPAFVIFAANLDAIRTQRENAEAMAVEAGIDAAWVRDVREAALSGSAQLPAPMIVPDRLSRTNDVERFIADLLLVDLHQLERMVVVTAAIEDRQATGRWSMTFGPEKVQQFTDNLVLRHQRVQAHAHGAAITAAEGERLWGSAAQAVRRQHAVWALAATETDLAASYLTFARITPERPVPPYIDIDPVTGAPLRRAQSLLPSPAAMLVEARATLRAEFVTAALADSTPDAGLDTGVAITAALPSMHSGNIAADQVSLPEPNPDRGPDQEHDMGP</sequence>
<keyword evidence="3" id="KW-1185">Reference proteome</keyword>
<proteinExistence type="predicted"/>
<evidence type="ECO:0000313" key="2">
    <source>
        <dbReference type="EMBL" id="TQM32691.1"/>
    </source>
</evidence>
<feature type="compositionally biased region" description="Basic and acidic residues" evidence="1">
    <location>
        <begin position="305"/>
        <end position="318"/>
    </location>
</feature>
<dbReference type="AlphaFoldDB" id="A0A543FFY6"/>
<dbReference type="Proteomes" id="UP000316331">
    <property type="component" value="Unassembled WGS sequence"/>
</dbReference>
<dbReference type="OrthoDB" id="4525272at2"/>
<accession>A0A543FFY6</accession>
<protein>
    <submittedName>
        <fullName evidence="2">Uncharacterized protein</fullName>
    </submittedName>
</protein>
<comment type="caution">
    <text evidence="2">The sequence shown here is derived from an EMBL/GenBank/DDBJ whole genome shotgun (WGS) entry which is preliminary data.</text>
</comment>
<dbReference type="RefSeq" id="WP_141810563.1">
    <property type="nucleotide sequence ID" value="NZ_VFPG01000001.1"/>
</dbReference>
<evidence type="ECO:0000256" key="1">
    <source>
        <dbReference type="SAM" id="MobiDB-lite"/>
    </source>
</evidence>